<feature type="region of interest" description="Disordered" evidence="1">
    <location>
        <begin position="130"/>
        <end position="158"/>
    </location>
</feature>
<keyword evidence="4" id="KW-1185">Reference proteome</keyword>
<reference evidence="4" key="1">
    <citation type="journal article" date="2019" name="Int. J. Syst. Evol. Microbiol.">
        <title>The Global Catalogue of Microorganisms (GCM) 10K type strain sequencing project: providing services to taxonomists for standard genome sequencing and annotation.</title>
        <authorList>
            <consortium name="The Broad Institute Genomics Platform"/>
            <consortium name="The Broad Institute Genome Sequencing Center for Infectious Disease"/>
            <person name="Wu L."/>
            <person name="Ma J."/>
        </authorList>
    </citation>
    <scope>NUCLEOTIDE SEQUENCE [LARGE SCALE GENOMIC DNA]</scope>
    <source>
        <strain evidence="4">JCM 13004</strain>
    </source>
</reference>
<evidence type="ECO:0000313" key="3">
    <source>
        <dbReference type="EMBL" id="GAA1244634.1"/>
    </source>
</evidence>
<organism evidence="3 4">
    <name type="scientific">Kitasatospora nipponensis</name>
    <dbReference type="NCBI Taxonomy" id="258049"/>
    <lineage>
        <taxon>Bacteria</taxon>
        <taxon>Bacillati</taxon>
        <taxon>Actinomycetota</taxon>
        <taxon>Actinomycetes</taxon>
        <taxon>Kitasatosporales</taxon>
        <taxon>Streptomycetaceae</taxon>
        <taxon>Kitasatospora</taxon>
    </lineage>
</organism>
<protein>
    <submittedName>
        <fullName evidence="3">ParB N-terminal domain-containing protein</fullName>
    </submittedName>
</protein>
<dbReference type="InterPro" id="IPR003115">
    <property type="entry name" value="ParB_N"/>
</dbReference>
<evidence type="ECO:0000259" key="2">
    <source>
        <dbReference type="SMART" id="SM00470"/>
    </source>
</evidence>
<name>A0ABP4GZ69_9ACTN</name>
<accession>A0ABP4GZ69</accession>
<dbReference type="InterPro" id="IPR036086">
    <property type="entry name" value="ParB/Sulfiredoxin_sf"/>
</dbReference>
<evidence type="ECO:0000256" key="1">
    <source>
        <dbReference type="SAM" id="MobiDB-lite"/>
    </source>
</evidence>
<dbReference type="EMBL" id="BAAALF010000068">
    <property type="protein sequence ID" value="GAA1244634.1"/>
    <property type="molecule type" value="Genomic_DNA"/>
</dbReference>
<gene>
    <name evidence="3" type="ORF">GCM10009665_39360</name>
</gene>
<dbReference type="Proteomes" id="UP001500037">
    <property type="component" value="Unassembled WGS sequence"/>
</dbReference>
<dbReference type="SUPFAM" id="SSF110849">
    <property type="entry name" value="ParB/Sulfiredoxin"/>
    <property type="match status" value="1"/>
</dbReference>
<feature type="domain" description="ParB-like N-terminal" evidence="2">
    <location>
        <begin position="2"/>
        <end position="83"/>
    </location>
</feature>
<comment type="caution">
    <text evidence="3">The sequence shown here is derived from an EMBL/GenBank/DDBJ whole genome shotgun (WGS) entry which is preliminary data.</text>
</comment>
<proteinExistence type="predicted"/>
<sequence>MPIALLLPGDSPRSTGEDGEYVTLLAGLDTPLPPILVHRPSMKVIDGMHRLKAAFLRGQADIDVEFFEGTTEDAFLRAVSANVAHGLPLTRDDRRAAAARIMASHPQLSDREIARVAGLGAKAVATIRRSTTAHDAQAPSRIGRDGRVRPLSSAEGRTRAAELMREDPRASLRAVARTAGISPTTAGDVRRRLEAGQAPARVPRQPGDAENGAVPAVATAGARSRRRMQLLRADTDLVLEKLLRDPSLRHREERRRLLRLLQHNAIGTHEWSELAAAVPSHCGELVMSLAQQYAETWLGFARELDERSRTSRRLAVGE</sequence>
<evidence type="ECO:0000313" key="4">
    <source>
        <dbReference type="Proteomes" id="UP001500037"/>
    </source>
</evidence>
<dbReference type="SMART" id="SM00470">
    <property type="entry name" value="ParB"/>
    <property type="match status" value="1"/>
</dbReference>